<dbReference type="EMBL" id="JANBPG010000002">
    <property type="protein sequence ID" value="KAJ1902358.1"/>
    <property type="molecule type" value="Genomic_DNA"/>
</dbReference>
<keyword evidence="2" id="KW-1185">Reference proteome</keyword>
<comment type="caution">
    <text evidence="1">The sequence shown here is derived from an EMBL/GenBank/DDBJ whole genome shotgun (WGS) entry which is preliminary data.</text>
</comment>
<protein>
    <submittedName>
        <fullName evidence="1">Forkhead box protein I2</fullName>
    </submittedName>
</protein>
<organism evidence="1 2">
    <name type="scientific">Kickxella alabastrina</name>
    <dbReference type="NCBI Taxonomy" id="61397"/>
    <lineage>
        <taxon>Eukaryota</taxon>
        <taxon>Fungi</taxon>
        <taxon>Fungi incertae sedis</taxon>
        <taxon>Zoopagomycota</taxon>
        <taxon>Kickxellomycotina</taxon>
        <taxon>Kickxellomycetes</taxon>
        <taxon>Kickxellales</taxon>
        <taxon>Kickxellaceae</taxon>
        <taxon>Kickxella</taxon>
    </lineage>
</organism>
<sequence length="1630" mass="175751">MNSEYSTPTLSQQHSPMLMNIQYAQQQQQQQQQQMASGTSEISIVAPFNLAHSQIDISTPTTAVDINSAHFAYLKDAFPARSFSPSTMDFASMNIASGYHTPLPATPVALTHQQSQQIQQSQQQVAQPSTPPQSDVSGNVSGNAAPSPPVNASDSAPSEATLTTDSATTLSSDKPDFSYASLIAQSLEDAPLQRRTLNGIYEWIQENFPYYRTRQNWQNSIRHNLSLNKGFMKVKRDEAHPGKGSFWTFTPGYESFLNSGHFKPVRSRSGRAALAAAAAMAAAKSTGNGDNANLDNEGMDIVDQMQDAAASAVAEKASPASKKADKKVTRTIKAAKSLKRSHSVPPKEQHELLTRNGLNGTASTTSLPSTNSMASPSSETMMHCDNIPVGVRGSVKKMRVSSSQSHMGTACSIPPSALSAVTMSHQQASFAQSPAFHASPALLSAAPMTMVNTNTHTHTPLNQSAQFHFQMQSPCSVPMPMSAMDLASVPATSGPYLNAFVGHFNDPATAAMDGSGMFVESMENMGSSNNGDMVFTARRPTNNLQSRLSWHGPESVTQAFANIQQQHQQHQQHQFHNQHHHQQHFHHQQQQLQQQPQQQLQQRFANNMGVSMNGEIQDMTLPMLGDGHPMGLIGDGTINGSPAEWAMFTGMQGPVPGPVSDMQMHPPQLHHMASMGALDAHGNAHMHMSGHNHGHSHSHSHSSIGQAQGRMANVSTMEAAVSGNMAAGSDNGNNQGILAFYDEMLRDPSSLMSVLGQDLAGWQCPSKTNTIDPAALCAVDPESNNNMLMLSEDEDEDEADEWLQILAQHPIFSEPPQLPSVSSVSTSKPSGVRRERVAVRGTDFFVAVGSEVRWINLKACKDAFVKSESRRLGARDGVSKEDAVCGVEWFRLGCEALTFDIRKLVINTNGKLLAAMGAQTVAVVVLPARGATGRSGGAFDSARHDDDEAQQAHWVDCRSMALSNMSSAASACVVDVLWHAMSTAESHIAILYTNGTLRLFDVSESVDEPEQTVAVFRGGFSADQTVSMSMGGAGAAGWARATVYVATSGGSIYALCPLLPQRCYADRAWLNALYETATLDVREWQAEEYETNGTVVSPPELVEARAAARWLEQVRELAGADNDDDRVCLALPAALAQPLAPQGPFLMQPEPEPIGSYDSDSDSNSETGDVSDDASAVLRLETPGGLGLIAVAYCDAHVDVFADLEPVIGRWADIKHAMRARALPVLATLASVDLAINSLVTGDTTYNQRPSGAVALVGDPLSGSIFYALHSRGAHRIDLRTFGTLLDHSVSQGDEASHAATLERLAAAQPTVQCIVHTNPCNGERAMPVVGAAVVDDIYLSYSLLALVAPSQLVGASLPLISEREGEVEATLASAKGDGHAPRRLDLSIGAKDIVYVPCLPASGYNEPAQMPIHQPRLVLGDNDRADGVNVDVGEAKLRVLGEVVGQLRAQLASISQAHTNMRAHLDLQVKEHKRQYDKLSKISLGFQNHFNQMRASQQRINRLRDNASRQGMRVDHMLRQLITHYQPELTPTERAFAQDVRRMDDGINGAAGYEQLVDRLQERLNDMRALSKSANPAAGRSGTPGKAQPQVSDSVLENIKSTLENEQEALAETCERISELQVRLEDVPS</sequence>
<dbReference type="Proteomes" id="UP001150581">
    <property type="component" value="Unassembled WGS sequence"/>
</dbReference>
<gene>
    <name evidence="1" type="primary">FOXI2</name>
    <name evidence="1" type="ORF">LPJ66_000118</name>
</gene>
<proteinExistence type="predicted"/>
<reference evidence="1" key="1">
    <citation type="submission" date="2022-07" db="EMBL/GenBank/DDBJ databases">
        <title>Phylogenomic reconstructions and comparative analyses of Kickxellomycotina fungi.</title>
        <authorList>
            <person name="Reynolds N.K."/>
            <person name="Stajich J.E."/>
            <person name="Barry K."/>
            <person name="Grigoriev I.V."/>
            <person name="Crous P."/>
            <person name="Smith M.E."/>
        </authorList>
    </citation>
    <scope>NUCLEOTIDE SEQUENCE</scope>
    <source>
        <strain evidence="1">Benny 63K</strain>
    </source>
</reference>
<evidence type="ECO:0000313" key="2">
    <source>
        <dbReference type="Proteomes" id="UP001150581"/>
    </source>
</evidence>
<evidence type="ECO:0000313" key="1">
    <source>
        <dbReference type="EMBL" id="KAJ1902358.1"/>
    </source>
</evidence>
<accession>A0ACC1IX59</accession>
<name>A0ACC1IX59_9FUNG</name>